<feature type="compositionally biased region" description="Polar residues" evidence="5">
    <location>
        <begin position="681"/>
        <end position="695"/>
    </location>
</feature>
<dbReference type="Gene3D" id="4.10.1060.10">
    <property type="entry name" value="Zinc finger, RanBP2-type"/>
    <property type="match status" value="2"/>
</dbReference>
<proteinExistence type="predicted"/>
<dbReference type="AlphaFoldDB" id="A0AAW0KVN8"/>
<dbReference type="EMBL" id="PKMF04000216">
    <property type="protein sequence ID" value="KAK7842746.1"/>
    <property type="molecule type" value="Genomic_DNA"/>
</dbReference>
<evidence type="ECO:0000313" key="8">
    <source>
        <dbReference type="Proteomes" id="UP000237347"/>
    </source>
</evidence>
<evidence type="ECO:0000256" key="4">
    <source>
        <dbReference type="PROSITE-ProRule" id="PRU00322"/>
    </source>
</evidence>
<dbReference type="InterPro" id="IPR036443">
    <property type="entry name" value="Znf_RanBP2_sf"/>
</dbReference>
<feature type="compositionally biased region" description="Polar residues" evidence="5">
    <location>
        <begin position="534"/>
        <end position="552"/>
    </location>
</feature>
<feature type="domain" description="RanBP2-type" evidence="6">
    <location>
        <begin position="261"/>
        <end position="290"/>
    </location>
</feature>
<evidence type="ECO:0000256" key="1">
    <source>
        <dbReference type="ARBA" id="ARBA00022723"/>
    </source>
</evidence>
<feature type="compositionally biased region" description="Polar residues" evidence="5">
    <location>
        <begin position="449"/>
        <end position="459"/>
    </location>
</feature>
<feature type="compositionally biased region" description="Polar residues" evidence="5">
    <location>
        <begin position="651"/>
        <end position="672"/>
    </location>
</feature>
<dbReference type="PROSITE" id="PS50199">
    <property type="entry name" value="ZF_RANBP2_2"/>
    <property type="match status" value="2"/>
</dbReference>
<evidence type="ECO:0000256" key="5">
    <source>
        <dbReference type="SAM" id="MobiDB-lite"/>
    </source>
</evidence>
<dbReference type="InterPro" id="IPR001876">
    <property type="entry name" value="Znf_RanBP2"/>
</dbReference>
<dbReference type="SMART" id="SM00547">
    <property type="entry name" value="ZnF_RBZ"/>
    <property type="match status" value="2"/>
</dbReference>
<name>A0AAW0KVN8_QUESU</name>
<feature type="region of interest" description="Disordered" evidence="5">
    <location>
        <begin position="412"/>
        <end position="433"/>
    </location>
</feature>
<evidence type="ECO:0000313" key="7">
    <source>
        <dbReference type="EMBL" id="KAK7842746.1"/>
    </source>
</evidence>
<reference evidence="7 8" key="1">
    <citation type="journal article" date="2018" name="Sci. Data">
        <title>The draft genome sequence of cork oak.</title>
        <authorList>
            <person name="Ramos A.M."/>
            <person name="Usie A."/>
            <person name="Barbosa P."/>
            <person name="Barros P.M."/>
            <person name="Capote T."/>
            <person name="Chaves I."/>
            <person name="Simoes F."/>
            <person name="Abreu I."/>
            <person name="Carrasquinho I."/>
            <person name="Faro C."/>
            <person name="Guimaraes J.B."/>
            <person name="Mendonca D."/>
            <person name="Nobrega F."/>
            <person name="Rodrigues L."/>
            <person name="Saibo N.J.M."/>
            <person name="Varela M.C."/>
            <person name="Egas C."/>
            <person name="Matos J."/>
            <person name="Miguel C.M."/>
            <person name="Oliveira M.M."/>
            <person name="Ricardo C.P."/>
            <person name="Goncalves S."/>
        </authorList>
    </citation>
    <scope>NUCLEOTIDE SEQUENCE [LARGE SCALE GENOMIC DNA]</scope>
    <source>
        <strain evidence="8">cv. HL8</strain>
    </source>
</reference>
<feature type="region of interest" description="Disordered" evidence="5">
    <location>
        <begin position="449"/>
        <end position="481"/>
    </location>
</feature>
<keyword evidence="1" id="KW-0479">Metal-binding</keyword>
<dbReference type="PROSITE" id="PS01358">
    <property type="entry name" value="ZF_RANBP2_1"/>
    <property type="match status" value="2"/>
</dbReference>
<dbReference type="SUPFAM" id="SSF90209">
    <property type="entry name" value="Ran binding protein zinc finger-like"/>
    <property type="match status" value="1"/>
</dbReference>
<keyword evidence="3" id="KW-0862">Zinc</keyword>
<feature type="compositionally biased region" description="Polar residues" evidence="5">
    <location>
        <begin position="777"/>
        <end position="790"/>
    </location>
</feature>
<evidence type="ECO:0000259" key="6">
    <source>
        <dbReference type="PROSITE" id="PS50199"/>
    </source>
</evidence>
<feature type="region of interest" description="Disordered" evidence="5">
    <location>
        <begin position="57"/>
        <end position="82"/>
    </location>
</feature>
<comment type="caution">
    <text evidence="7">The sequence shown here is derived from an EMBL/GenBank/DDBJ whole genome shotgun (WGS) entry which is preliminary data.</text>
</comment>
<sequence length="800" mass="89184">MSGGATRFLTLLNTTNSFPLLLHHHHHHHRLLLLRHQHKLLSHFHYHPLTLSPSFPIKQQQQQQLHTRSAALRTDHSPPNSHPWPEWSTLLHHLSLSRSTGYGFSAEDEFVAPGGLPDDFVRAATACLAFARQNPNILGLLSRRDIAVVVENGSPFLFKNGEESVRRMRSFLGNVLDTDIAHTVDLMKFILSYASNPSVTSERSNFDNGELVESSVRTLLSEFAKFSYSNSESNSFVALQNQSPDRFGQTSRPVGQKIEMKRGDWICQRCSFMNFARNMKCLECEETRPKRELTGGEWECPQCDFFNYGRNMVCLRCDCKRPGEVSFGTTNTTSGVGFRNGNKVDIDSRLAANEEKAQRWFSKVSQLDSTSDMSSAITDEDFPEIMPLRKGVNRFVVSTRKTPLERRLANAQYRRNLGKDGTPEGNDSQDAGANMTINRNLDAILDRTSAVSESNNKSTPAGEYTGSDSPQLISGSASRQYGLPRGSNSNFVPFVPLPSDMFAKKPENSKIEGIDQAARDKQKSVASNAIEWTGNASGSSVPDKSGGSSQHSENLVTYKRRMAMEQGNSTDFVPFVPFPPDYFAKKDKPESDGADLANKAAEETSSVSAMAENNSVQQTGNPQISLKNWNAKASGENLNESKTSAVYRDPTTGNSTETYVNAKSNSNDNVNSWYPEKENTGDTPILTNSPQPSENRNARESWTGKSLEGSLVKEPNPLDLSEEAKAERWFRRVAQIKDISELSQIPDEDFPSIMPMRKGVNRFVVSKRKTPLERRLTSPQYRRNLPTVSSDPVKKETDDS</sequence>
<dbReference type="Proteomes" id="UP000237347">
    <property type="component" value="Unassembled WGS sequence"/>
</dbReference>
<evidence type="ECO:0000256" key="2">
    <source>
        <dbReference type="ARBA" id="ARBA00022771"/>
    </source>
</evidence>
<dbReference type="Pfam" id="PF00641">
    <property type="entry name" value="Zn_ribbon_RanBP"/>
    <property type="match status" value="2"/>
</dbReference>
<dbReference type="GO" id="GO:0005737">
    <property type="term" value="C:cytoplasm"/>
    <property type="evidence" value="ECO:0007669"/>
    <property type="project" value="TreeGrafter"/>
</dbReference>
<gene>
    <name evidence="7" type="primary">VAR3_4</name>
    <name evidence="7" type="ORF">CFP56_013467</name>
</gene>
<dbReference type="PANTHER" id="PTHR23111:SF30">
    <property type="entry name" value="ZINC FINGER PROTEIN VAR3, CHLOROPLASTIC"/>
    <property type="match status" value="1"/>
</dbReference>
<feature type="region of interest" description="Disordered" evidence="5">
    <location>
        <begin position="635"/>
        <end position="719"/>
    </location>
</feature>
<feature type="region of interest" description="Disordered" evidence="5">
    <location>
        <begin position="769"/>
        <end position="800"/>
    </location>
</feature>
<feature type="region of interest" description="Disordered" evidence="5">
    <location>
        <begin position="532"/>
        <end position="552"/>
    </location>
</feature>
<keyword evidence="2 4" id="KW-0863">Zinc-finger</keyword>
<feature type="domain" description="RanBP2-type" evidence="6">
    <location>
        <begin position="294"/>
        <end position="323"/>
    </location>
</feature>
<accession>A0AAW0KVN8</accession>
<feature type="region of interest" description="Disordered" evidence="5">
    <location>
        <begin position="586"/>
        <end position="622"/>
    </location>
</feature>
<dbReference type="GO" id="GO:0003729">
    <property type="term" value="F:mRNA binding"/>
    <property type="evidence" value="ECO:0007669"/>
    <property type="project" value="TreeGrafter"/>
</dbReference>
<dbReference type="GO" id="GO:0008270">
    <property type="term" value="F:zinc ion binding"/>
    <property type="evidence" value="ECO:0007669"/>
    <property type="project" value="UniProtKB-KW"/>
</dbReference>
<feature type="compositionally biased region" description="Polar residues" evidence="5">
    <location>
        <begin position="466"/>
        <end position="479"/>
    </location>
</feature>
<protein>
    <submittedName>
        <fullName evidence="7">Zinc finger protein var3</fullName>
    </submittedName>
</protein>
<evidence type="ECO:0000256" key="3">
    <source>
        <dbReference type="ARBA" id="ARBA00022833"/>
    </source>
</evidence>
<organism evidence="7 8">
    <name type="scientific">Quercus suber</name>
    <name type="common">Cork oak</name>
    <dbReference type="NCBI Taxonomy" id="58331"/>
    <lineage>
        <taxon>Eukaryota</taxon>
        <taxon>Viridiplantae</taxon>
        <taxon>Streptophyta</taxon>
        <taxon>Embryophyta</taxon>
        <taxon>Tracheophyta</taxon>
        <taxon>Spermatophyta</taxon>
        <taxon>Magnoliopsida</taxon>
        <taxon>eudicotyledons</taxon>
        <taxon>Gunneridae</taxon>
        <taxon>Pentapetalae</taxon>
        <taxon>rosids</taxon>
        <taxon>fabids</taxon>
        <taxon>Fagales</taxon>
        <taxon>Fagaceae</taxon>
        <taxon>Quercus</taxon>
    </lineage>
</organism>
<keyword evidence="8" id="KW-1185">Reference proteome</keyword>
<feature type="compositionally biased region" description="Polar residues" evidence="5">
    <location>
        <begin position="603"/>
        <end position="622"/>
    </location>
</feature>
<dbReference type="PANTHER" id="PTHR23111">
    <property type="entry name" value="ZINC FINGER PROTEIN"/>
    <property type="match status" value="1"/>
</dbReference>